<proteinExistence type="predicted"/>
<reference evidence="1" key="1">
    <citation type="submission" date="2020-02" db="EMBL/GenBank/DDBJ databases">
        <title>Genome sequencing of the panga catfish, Pangasius djambal.</title>
        <authorList>
            <person name="Wen M."/>
            <person name="Zahm M."/>
            <person name="Roques C."/>
            <person name="Cabau C."/>
            <person name="Klopp C."/>
            <person name="Donnadieu C."/>
            <person name="Jouanno E."/>
            <person name="Avarre J.-C."/>
            <person name="Campet M."/>
            <person name="Ha T."/>
            <person name="Dugue R."/>
            <person name="Lampietro C."/>
            <person name="Louis A."/>
            <person name="Herpin A."/>
            <person name="Echchiki A."/>
            <person name="Berthelot C."/>
            <person name="Parey E."/>
            <person name="Roest-Crollius H."/>
            <person name="Braasch I."/>
            <person name="Postlethwait J.H."/>
            <person name="Bobe J."/>
            <person name="Montfort J."/>
            <person name="Bouchez O."/>
            <person name="Begum T."/>
            <person name="Schartl M."/>
            <person name="Gustiano R."/>
            <person name="Guiguen Y."/>
        </authorList>
    </citation>
    <scope>NUCLEOTIDE SEQUENCE</scope>
    <source>
        <strain evidence="1">Pdj_M5554</strain>
    </source>
</reference>
<evidence type="ECO:0000313" key="1">
    <source>
        <dbReference type="EMBL" id="MCJ8743469.1"/>
    </source>
</evidence>
<name>A0ACC5Z641_9TELE</name>
<dbReference type="Proteomes" id="UP000830395">
    <property type="component" value="Chromosome 19"/>
</dbReference>
<gene>
    <name evidence="1" type="ORF">PDJAM_G00094430</name>
</gene>
<comment type="caution">
    <text evidence="1">The sequence shown here is derived from an EMBL/GenBank/DDBJ whole genome shotgun (WGS) entry which is preliminary data.</text>
</comment>
<accession>A0ACC5Z641</accession>
<sequence length="706" mass="77751">MQAQAMTLPPPCFTDELLVLQVPVEMSSSVSLLLLSACVLFTCSSAQKSCRGRCGEAYFRGNDCQCDYECLSHNECCRNYESVCTSRDSCKGRCGERFKRGRQCHCDIECIKYNQCCPDYETQCNIEDSSMEEEYGELEVTTPLDDMATEDAVSGSKPSPYDTAELLDPVENQVAPLPYLPDFGTVPSITGSPVPDKGPEKPQDNFEPEQLSSNNSDPNFPPASSRLAHTQQPSEQYPTIISPRYTTPAPEQTDLYAETTTSLSTEPKSTDAYDNPEIPASKPTAENPQSIFELEQLSYNASVPTVPPEMAATRPNSTPISDQSATTNSQSTSEPKPTPSATAQANNTDLKPSNPVQSEDRQDPGVNLENQTDAQLEPSENTTSGLEIQKMVSTDKPATTEITEAQNENQDIKGILSTKDSPTYPALIESTPASVMVSPSPTKEQEKPTKPKDANNNLQDLQDYQADANRDTNLCSGLPVNGLTTLRNGTIVVFRGHYFWMLDSRRNAGPAHLITDFWGIPSPIDTVFTRCNCQGKTYIFRGDKYWRFENDIMDAGFPRPISEGFGLGGHIVAALSMPLYRSRKESVLFFKRGGLAQRYTYLNTPNCGSKSAAIIVKKRFRKEAVPALGQEIVISKTWVGFPPTVTSAVSVRTTGGDGYKYYAFSPTKYYSLKMEGDTPVILTPRAGREKQKSAKSWFRCPETSKV</sequence>
<dbReference type="EMBL" id="CM040993">
    <property type="protein sequence ID" value="MCJ8743469.1"/>
    <property type="molecule type" value="Genomic_DNA"/>
</dbReference>
<evidence type="ECO:0000313" key="2">
    <source>
        <dbReference type="Proteomes" id="UP000830395"/>
    </source>
</evidence>
<organism evidence="1 2">
    <name type="scientific">Pangasius djambal</name>
    <dbReference type="NCBI Taxonomy" id="1691987"/>
    <lineage>
        <taxon>Eukaryota</taxon>
        <taxon>Metazoa</taxon>
        <taxon>Chordata</taxon>
        <taxon>Craniata</taxon>
        <taxon>Vertebrata</taxon>
        <taxon>Euteleostomi</taxon>
        <taxon>Actinopterygii</taxon>
        <taxon>Neopterygii</taxon>
        <taxon>Teleostei</taxon>
        <taxon>Ostariophysi</taxon>
        <taxon>Siluriformes</taxon>
        <taxon>Pangasiidae</taxon>
        <taxon>Pangasius</taxon>
    </lineage>
</organism>
<protein>
    <submittedName>
        <fullName evidence="1">Uncharacterized protein</fullName>
    </submittedName>
</protein>
<keyword evidence="2" id="KW-1185">Reference proteome</keyword>